<dbReference type="SUPFAM" id="SSF48403">
    <property type="entry name" value="Ankyrin repeat"/>
    <property type="match status" value="1"/>
</dbReference>
<dbReference type="RefSeq" id="XP_006817985.1">
    <property type="nucleotide sequence ID" value="XM_006817922.1"/>
</dbReference>
<dbReference type="PROSITE" id="PS50088">
    <property type="entry name" value="ANK_REPEAT"/>
    <property type="match status" value="4"/>
</dbReference>
<dbReference type="Proteomes" id="UP000694865">
    <property type="component" value="Unplaced"/>
</dbReference>
<comment type="catalytic activity">
    <reaction evidence="8">
        <text>L-cysteinyl-[protein] + hexadecanoyl-CoA = S-hexadecanoyl-L-cysteinyl-[protein] + CoA</text>
        <dbReference type="Rhea" id="RHEA:36683"/>
        <dbReference type="Rhea" id="RHEA-COMP:10131"/>
        <dbReference type="Rhea" id="RHEA-COMP:11032"/>
        <dbReference type="ChEBI" id="CHEBI:29950"/>
        <dbReference type="ChEBI" id="CHEBI:57287"/>
        <dbReference type="ChEBI" id="CHEBI:57379"/>
        <dbReference type="ChEBI" id="CHEBI:74151"/>
        <dbReference type="EC" id="2.3.1.225"/>
    </reaction>
</comment>
<name>A0ABM0MD94_SACKO</name>
<evidence type="ECO:0000256" key="1">
    <source>
        <dbReference type="ARBA" id="ARBA00004141"/>
    </source>
</evidence>
<keyword evidence="4 8" id="KW-1133">Transmembrane helix</keyword>
<keyword evidence="5 7" id="KW-0040">ANK repeat</keyword>
<feature type="transmembrane region" description="Helical" evidence="8">
    <location>
        <begin position="501"/>
        <end position="523"/>
    </location>
</feature>
<feature type="repeat" description="ANK" evidence="7">
    <location>
        <begin position="244"/>
        <end position="276"/>
    </location>
</feature>
<sequence length="660" mass="76205">MAEYGEEASCNHTILPGHSHSHGVKPYPVQPQYDPDTPYPLQPPQPPPVSGPAMMDIDLDGLHTQQPIQKEQEDYSTWDIVKATQYGIMDRVKYLIEQEGYDVNQPDDENVSLLHWGAINNRLELCKYLILKGALVDRTGGELNSTPLHWATRQGHLPMVILLMQYGADPSIRDGEGCSGVHLSSQFGHTAILAYLIAKGQDPNMLDQNGMTPLMWSCYRMFVVDPARLLIKMGASVNLQDKVHQNTALHWAIMSGNANVMPLLLQNGTDTYIENSKGEDVLKMAASKKNLYVFKKIQDHRGDTAFKHVGILHKLSMSKVCRTRVMYTLPFVTFFVIGFIPELDYSIAIKLLLFGLCYVLFWFLSKLFFDERYGNIMPISVYLATKVLMYSSWFFYYWPYINSMSIHIPFFIISALLLYNFVKAWRSDPGVITTSFEEKKRTIIELAETGKLKIEVFCTTCIIRKPIRSKHCSYCNRCIAKFDHHCPWIDNCVGAGNHKYFIGYLFFLEIMIIWCLYGTIQFWNGECETNFEEDGIFAWLFQVMKCSPWVFWTSVNALVHVVWVGLLFICQMYQISALGMSTNERMNQTRYKHFRHEKGRIRSPFNNGYIRNIVNFFEIRCCGLCRPMKIDWKTQFDMDIQSTGSYTYKPLSTQENYQFV</sequence>
<comment type="similarity">
    <text evidence="8">Belongs to the DHHC palmitoyltransferase family.</text>
</comment>
<evidence type="ECO:0000256" key="6">
    <source>
        <dbReference type="ARBA" id="ARBA00023136"/>
    </source>
</evidence>
<proteinExistence type="inferred from homology"/>
<feature type="repeat" description="ANK" evidence="7">
    <location>
        <begin position="176"/>
        <end position="208"/>
    </location>
</feature>
<feature type="transmembrane region" description="Helical" evidence="8">
    <location>
        <begin position="404"/>
        <end position="422"/>
    </location>
</feature>
<feature type="repeat" description="ANK" evidence="7">
    <location>
        <begin position="143"/>
        <end position="175"/>
    </location>
</feature>
<dbReference type="PANTHER" id="PTHR24161:SF85">
    <property type="entry name" value="PALMITOYLTRANSFERASE HIP14"/>
    <property type="match status" value="1"/>
</dbReference>
<dbReference type="SMART" id="SM00248">
    <property type="entry name" value="ANK"/>
    <property type="match status" value="6"/>
</dbReference>
<dbReference type="PANTHER" id="PTHR24161">
    <property type="entry name" value="ANK_REP_REGION DOMAIN-CONTAINING PROTEIN-RELATED"/>
    <property type="match status" value="1"/>
</dbReference>
<keyword evidence="2 8" id="KW-0812">Transmembrane</keyword>
<evidence type="ECO:0000256" key="7">
    <source>
        <dbReference type="PROSITE-ProRule" id="PRU00023"/>
    </source>
</evidence>
<comment type="domain">
    <text evidence="8">The DHHC domain is required for palmitoyltransferase activity.</text>
</comment>
<evidence type="ECO:0000313" key="12">
    <source>
        <dbReference type="RefSeq" id="XP_006817985.1"/>
    </source>
</evidence>
<feature type="transmembrane region" description="Helical" evidence="8">
    <location>
        <begin position="549"/>
        <end position="570"/>
    </location>
</feature>
<feature type="region of interest" description="Disordered" evidence="9">
    <location>
        <begin position="1"/>
        <end position="49"/>
    </location>
</feature>
<protein>
    <recommendedName>
        <fullName evidence="8">Palmitoyltransferase</fullName>
        <ecNumber evidence="8">2.3.1.225</ecNumber>
    </recommendedName>
</protein>
<evidence type="ECO:0000259" key="10">
    <source>
        <dbReference type="Pfam" id="PF01529"/>
    </source>
</evidence>
<dbReference type="Pfam" id="PF12796">
    <property type="entry name" value="Ank_2"/>
    <property type="match status" value="2"/>
</dbReference>
<evidence type="ECO:0000256" key="3">
    <source>
        <dbReference type="ARBA" id="ARBA00022737"/>
    </source>
</evidence>
<keyword evidence="11" id="KW-1185">Reference proteome</keyword>
<feature type="transmembrane region" description="Helical" evidence="8">
    <location>
        <begin position="381"/>
        <end position="398"/>
    </location>
</feature>
<feature type="domain" description="Palmitoyltransferase DHHC" evidence="10">
    <location>
        <begin position="455"/>
        <end position="588"/>
    </location>
</feature>
<feature type="transmembrane region" description="Helical" evidence="8">
    <location>
        <begin position="347"/>
        <end position="369"/>
    </location>
</feature>
<reference evidence="12" key="1">
    <citation type="submission" date="2025-08" db="UniProtKB">
        <authorList>
            <consortium name="RefSeq"/>
        </authorList>
    </citation>
    <scope>IDENTIFICATION</scope>
    <source>
        <tissue evidence="12">Testes</tissue>
    </source>
</reference>
<feature type="compositionally biased region" description="Pro residues" evidence="9">
    <location>
        <begin position="37"/>
        <end position="49"/>
    </location>
</feature>
<evidence type="ECO:0000256" key="4">
    <source>
        <dbReference type="ARBA" id="ARBA00022989"/>
    </source>
</evidence>
<dbReference type="Gene3D" id="1.25.40.20">
    <property type="entry name" value="Ankyrin repeat-containing domain"/>
    <property type="match status" value="1"/>
</dbReference>
<keyword evidence="8" id="KW-0012">Acyltransferase</keyword>
<organism evidence="11 12">
    <name type="scientific">Saccoglossus kowalevskii</name>
    <name type="common">Acorn worm</name>
    <dbReference type="NCBI Taxonomy" id="10224"/>
    <lineage>
        <taxon>Eukaryota</taxon>
        <taxon>Metazoa</taxon>
        <taxon>Hemichordata</taxon>
        <taxon>Enteropneusta</taxon>
        <taxon>Harrimaniidae</taxon>
        <taxon>Saccoglossus</taxon>
    </lineage>
</organism>
<feature type="transmembrane region" description="Helical" evidence="8">
    <location>
        <begin position="324"/>
        <end position="341"/>
    </location>
</feature>
<keyword evidence="3" id="KW-0677">Repeat</keyword>
<evidence type="ECO:0000256" key="9">
    <source>
        <dbReference type="SAM" id="MobiDB-lite"/>
    </source>
</evidence>
<dbReference type="GeneID" id="100373420"/>
<evidence type="ECO:0000313" key="11">
    <source>
        <dbReference type="Proteomes" id="UP000694865"/>
    </source>
</evidence>
<keyword evidence="8" id="KW-0808">Transferase</keyword>
<gene>
    <name evidence="12" type="primary">LOC100373420</name>
</gene>
<evidence type="ECO:0000256" key="8">
    <source>
        <dbReference type="RuleBase" id="RU079119"/>
    </source>
</evidence>
<dbReference type="InterPro" id="IPR036770">
    <property type="entry name" value="Ankyrin_rpt-contain_sf"/>
</dbReference>
<dbReference type="EC" id="2.3.1.225" evidence="8"/>
<feature type="compositionally biased region" description="Low complexity" evidence="9">
    <location>
        <begin position="26"/>
        <end position="36"/>
    </location>
</feature>
<evidence type="ECO:0000256" key="5">
    <source>
        <dbReference type="ARBA" id="ARBA00023043"/>
    </source>
</evidence>
<dbReference type="Pfam" id="PF01529">
    <property type="entry name" value="DHHC"/>
    <property type="match status" value="1"/>
</dbReference>
<keyword evidence="6 8" id="KW-0472">Membrane</keyword>
<feature type="repeat" description="ANK" evidence="7">
    <location>
        <begin position="209"/>
        <end position="242"/>
    </location>
</feature>
<dbReference type="InterPro" id="IPR002110">
    <property type="entry name" value="Ankyrin_rpt"/>
</dbReference>
<comment type="subcellular location">
    <subcellularLocation>
        <location evidence="1">Membrane</location>
        <topology evidence="1">Multi-pass membrane protein</topology>
    </subcellularLocation>
</comment>
<dbReference type="PROSITE" id="PS50216">
    <property type="entry name" value="DHHC"/>
    <property type="match status" value="1"/>
</dbReference>
<accession>A0ABM0MD94</accession>
<dbReference type="PROSITE" id="PS50297">
    <property type="entry name" value="ANK_REP_REGION"/>
    <property type="match status" value="3"/>
</dbReference>
<evidence type="ECO:0000256" key="2">
    <source>
        <dbReference type="ARBA" id="ARBA00022692"/>
    </source>
</evidence>
<dbReference type="InterPro" id="IPR001594">
    <property type="entry name" value="Palmitoyltrfase_DHHC"/>
</dbReference>